<keyword evidence="6 12" id="KW-0732">Signal</keyword>
<evidence type="ECO:0000256" key="3">
    <source>
        <dbReference type="ARBA" id="ARBA00022475"/>
    </source>
</evidence>
<dbReference type="SUPFAM" id="SSF52058">
    <property type="entry name" value="L domain-like"/>
    <property type="match status" value="2"/>
</dbReference>
<evidence type="ECO:0000313" key="15">
    <source>
        <dbReference type="EMBL" id="RCV30166.1"/>
    </source>
</evidence>
<feature type="signal peptide" evidence="12">
    <location>
        <begin position="1"/>
        <end position="20"/>
    </location>
</feature>
<dbReference type="InterPro" id="IPR001611">
    <property type="entry name" value="Leu-rich_rpt"/>
</dbReference>
<dbReference type="Pfam" id="PF08263">
    <property type="entry name" value="LRRNT_2"/>
    <property type="match status" value="1"/>
</dbReference>
<keyword evidence="4" id="KW-0433">Leucine-rich repeat</keyword>
<dbReference type="InterPro" id="IPR055414">
    <property type="entry name" value="LRR_R13L4/SHOC2-like"/>
</dbReference>
<evidence type="ECO:0000256" key="11">
    <source>
        <dbReference type="SAM" id="Phobius"/>
    </source>
</evidence>
<evidence type="ECO:0000256" key="6">
    <source>
        <dbReference type="ARBA" id="ARBA00022729"/>
    </source>
</evidence>
<keyword evidence="5 11" id="KW-0812">Transmembrane</keyword>
<keyword evidence="3" id="KW-1003">Cell membrane</keyword>
<keyword evidence="9 11" id="KW-0472">Membrane</keyword>
<dbReference type="PANTHER" id="PTHR48061:SF35">
    <property type="entry name" value="LEUCINE-RICH REPEAT-CONTAINING N-TERMINAL PLANT-TYPE DOMAIN-CONTAINING PROTEIN"/>
    <property type="match status" value="1"/>
</dbReference>
<feature type="domain" description="Leucine-rich repeat-containing N-terminal plant-type" evidence="13">
    <location>
        <begin position="42"/>
        <end position="83"/>
    </location>
</feature>
<evidence type="ECO:0000256" key="7">
    <source>
        <dbReference type="ARBA" id="ARBA00022737"/>
    </source>
</evidence>
<dbReference type="EMBL" id="CM003533">
    <property type="protein sequence ID" value="RCV30166.1"/>
    <property type="molecule type" value="Genomic_DNA"/>
</dbReference>
<evidence type="ECO:0000259" key="13">
    <source>
        <dbReference type="Pfam" id="PF08263"/>
    </source>
</evidence>
<dbReference type="OrthoDB" id="442066at2759"/>
<comment type="similarity">
    <text evidence="2">Belongs to the RLP family.</text>
</comment>
<dbReference type="SUPFAM" id="SSF52047">
    <property type="entry name" value="RNI-like"/>
    <property type="match status" value="2"/>
</dbReference>
<reference evidence="15" key="1">
    <citation type="journal article" date="2012" name="Nat. Biotechnol.">
        <title>Reference genome sequence of the model plant Setaria.</title>
        <authorList>
            <person name="Bennetzen J.L."/>
            <person name="Schmutz J."/>
            <person name="Wang H."/>
            <person name="Percifield R."/>
            <person name="Hawkins J."/>
            <person name="Pontaroli A.C."/>
            <person name="Estep M."/>
            <person name="Feng L."/>
            <person name="Vaughn J.N."/>
            <person name="Grimwood J."/>
            <person name="Jenkins J."/>
            <person name="Barry K."/>
            <person name="Lindquist E."/>
            <person name="Hellsten U."/>
            <person name="Deshpande S."/>
            <person name="Wang X."/>
            <person name="Wu X."/>
            <person name="Mitros T."/>
            <person name="Triplett J."/>
            <person name="Yang X."/>
            <person name="Ye C.Y."/>
            <person name="Mauro-Herrera M."/>
            <person name="Wang L."/>
            <person name="Li P."/>
            <person name="Sharma M."/>
            <person name="Sharma R."/>
            <person name="Ronald P.C."/>
            <person name="Panaud O."/>
            <person name="Kellogg E.A."/>
            <person name="Brutnell T.P."/>
            <person name="Doust A.N."/>
            <person name="Tuskan G.A."/>
            <person name="Rokhsar D."/>
            <person name="Devos K.M."/>
        </authorList>
    </citation>
    <scope>NUCLEOTIDE SEQUENCE [LARGE SCALE GENOMIC DNA]</scope>
    <source>
        <strain evidence="15">Yugu1</strain>
    </source>
</reference>
<dbReference type="STRING" id="4555.A0A368RIY7"/>
<evidence type="ECO:0000259" key="14">
    <source>
        <dbReference type="Pfam" id="PF23598"/>
    </source>
</evidence>
<dbReference type="InterPro" id="IPR025875">
    <property type="entry name" value="Leu-rich_rpt_4"/>
</dbReference>
<gene>
    <name evidence="15" type="ORF">SETIT_6G072100v2</name>
</gene>
<feature type="domain" description="Disease resistance R13L4/SHOC-2-like LRR" evidence="14">
    <location>
        <begin position="431"/>
        <end position="516"/>
    </location>
</feature>
<dbReference type="FunFam" id="3.80.10.10:FF:000095">
    <property type="entry name" value="LRR receptor-like serine/threonine-protein kinase GSO1"/>
    <property type="match status" value="1"/>
</dbReference>
<dbReference type="SMART" id="SM00369">
    <property type="entry name" value="LRR_TYP"/>
    <property type="match status" value="9"/>
</dbReference>
<feature type="chain" id="PRO_5017033842" evidence="12">
    <location>
        <begin position="21"/>
        <end position="1277"/>
    </location>
</feature>
<dbReference type="PANTHER" id="PTHR48061">
    <property type="entry name" value="LEUCINE-RICH REPEAT RECEPTOR PROTEIN KINASE EMS1-LIKE-RELATED"/>
    <property type="match status" value="1"/>
</dbReference>
<proteinExistence type="inferred from homology"/>
<reference evidence="15" key="2">
    <citation type="submission" date="2015-07" db="EMBL/GenBank/DDBJ databases">
        <authorList>
            <person name="Noorani M."/>
        </authorList>
    </citation>
    <scope>NUCLEOTIDE SEQUENCE</scope>
    <source>
        <strain evidence="15">Yugu1</strain>
    </source>
</reference>
<dbReference type="InterPro" id="IPR003591">
    <property type="entry name" value="Leu-rich_rpt_typical-subtyp"/>
</dbReference>
<evidence type="ECO:0000256" key="2">
    <source>
        <dbReference type="ARBA" id="ARBA00009592"/>
    </source>
</evidence>
<protein>
    <submittedName>
        <fullName evidence="15">Uncharacterized protein</fullName>
    </submittedName>
</protein>
<dbReference type="Gene3D" id="3.80.10.10">
    <property type="entry name" value="Ribonuclease Inhibitor"/>
    <property type="match status" value="5"/>
</dbReference>
<comment type="subcellular location">
    <subcellularLocation>
        <location evidence="1">Cell membrane</location>
        <topology evidence="1">Single-pass type I membrane protein</topology>
    </subcellularLocation>
</comment>
<accession>A0A368RIY7</accession>
<dbReference type="InterPro" id="IPR013210">
    <property type="entry name" value="LRR_N_plant-typ"/>
</dbReference>
<evidence type="ECO:0000256" key="9">
    <source>
        <dbReference type="ARBA" id="ARBA00023136"/>
    </source>
</evidence>
<organism evidence="15">
    <name type="scientific">Setaria italica</name>
    <name type="common">Foxtail millet</name>
    <name type="synonym">Panicum italicum</name>
    <dbReference type="NCBI Taxonomy" id="4555"/>
    <lineage>
        <taxon>Eukaryota</taxon>
        <taxon>Viridiplantae</taxon>
        <taxon>Streptophyta</taxon>
        <taxon>Embryophyta</taxon>
        <taxon>Tracheophyta</taxon>
        <taxon>Spermatophyta</taxon>
        <taxon>Magnoliopsida</taxon>
        <taxon>Liliopsida</taxon>
        <taxon>Poales</taxon>
        <taxon>Poaceae</taxon>
        <taxon>PACMAD clade</taxon>
        <taxon>Panicoideae</taxon>
        <taxon>Panicodae</taxon>
        <taxon>Paniceae</taxon>
        <taxon>Cenchrinae</taxon>
        <taxon>Setaria</taxon>
    </lineage>
</organism>
<evidence type="ECO:0000256" key="8">
    <source>
        <dbReference type="ARBA" id="ARBA00022989"/>
    </source>
</evidence>
<evidence type="ECO:0000256" key="10">
    <source>
        <dbReference type="ARBA" id="ARBA00023180"/>
    </source>
</evidence>
<keyword evidence="8 11" id="KW-1133">Transmembrane helix</keyword>
<dbReference type="Pfam" id="PF00560">
    <property type="entry name" value="LRR_1"/>
    <property type="match status" value="6"/>
</dbReference>
<dbReference type="InterPro" id="IPR046956">
    <property type="entry name" value="RLP23-like"/>
</dbReference>
<evidence type="ECO:0000256" key="12">
    <source>
        <dbReference type="SAM" id="SignalP"/>
    </source>
</evidence>
<dbReference type="InterPro" id="IPR032675">
    <property type="entry name" value="LRR_dom_sf"/>
</dbReference>
<dbReference type="Pfam" id="PF12799">
    <property type="entry name" value="LRR_4"/>
    <property type="match status" value="1"/>
</dbReference>
<dbReference type="Pfam" id="PF13855">
    <property type="entry name" value="LRR_8"/>
    <property type="match status" value="1"/>
</dbReference>
<name>A0A368RIY7_SETIT</name>
<evidence type="ECO:0000256" key="1">
    <source>
        <dbReference type="ARBA" id="ARBA00004251"/>
    </source>
</evidence>
<sequence>MASIGWVLLLFLAQLHTLLSTSIAHRADGGNLTHLPVSFLCHPNQAKALLQLKKSFSFSRSTTRLSSWRNGTDCCLWEGVGCDPSSGHVTILDLNNRRLSTHGLDPALFSLISLQRLDLSMNDINGDNIRSAGFERFTFLTHLNLSNSGLYGQIPPSISKLVNLLSLDLSTYNTDYYSGGFYGSNSYDYYNNLWESSFDTFVANLSNLRELYLDSVDLSNSGEEWGTSLAAYVPQLQVLSLADCHLSGPIHKAFSRLHSLVVINLQETSIYASAGPFPEFFMDFPNLTVLQLSGINLEGRLPSRPFQSKNLRVLDLSYNMNLSGHVPNFSNASSLETLRLDRTNFVYAIPTPSSNFTSLKELGLNRNLISMDFLSAFGRLESLHQLDLDCFLDNELDHDLDSGSDLGPIFSWIGQHKNLTSLGLFGCNFSGAVGNLTGLQTLEMHDCNTYGSMPSSIGNLTNLRNLYISSRFSGPMPAAIGELTNLRNLYIEGARFSGPMPAAIGELTNLRNLYMNNPGFSGPMPAAIGELTNLRNLYIEGADFSGPMPAAIGELTNLRNMYLQHSGFSGSMPAPIGNLTNLEAMEISGRQISGLIPNAIGQLNKLRWLVLQDCNFSGSIPSSIVNLTQLTMLDLSFNSLNGEIPPSIFSLPILNRLDLSFNQLSGPIQGFDKAGPQLETVRFKNNELSGFIPKAIFQLTSLVCIDVSSNNLIGSVDLAHFRRLNYLTVLHLSYNKLHVMASEDNNPVETSYLDGLHELGLASCKITQLPRFLRHVDRIWYLDLSCNKISGDIPNWIWETRGSHLNLSHNMFTGMQLNSDAVPFNTPMEVLDLSFNRLSGMIPMPKLSGQVLDYSNNMFSSLLPNWTTYLRDTIYLSMSKNNIHGHVSPSICNATELDVLDLSYNYFNGPIPPCFIENTPLSFLNLRENHLKGMLPSNITTRCNLQTIDLHGNKIEGRLPRGLSNCTDLEVIDFGSNKIADAFPSWLRGLPNLSVLVLRSNQMYGTIGDIVGDTKCEECFPSLQIIDLASNNFSGTLRPQWFEQLKSMMAEFNSSGKPLGTLDTITINNGEHLYQYSVEIMYKGADMPFGRMLTTVTAIDFSKNSLEGTIPETFGSLVSLRVLSLSHNAFTGKIPAQLGSMTDLESLDLSCNQLSGDIPQELTDLTFLGSLNLSYNHLVGKIPQSRQFSTFDSSSFEGNAGLCGLQLPKFPCGSSPHSPGVAHGDKSSRHIDVVLFLFVGLGFGVGFAAAIVVKWDRFGRSFYCKCKSLAYLITTRR</sequence>
<keyword evidence="7" id="KW-0677">Repeat</keyword>
<evidence type="ECO:0000256" key="5">
    <source>
        <dbReference type="ARBA" id="ARBA00022692"/>
    </source>
</evidence>
<dbReference type="FunFam" id="3.80.10.10:FF:000213">
    <property type="entry name" value="Tyrosine-sulfated glycopeptide receptor 1"/>
    <property type="match status" value="1"/>
</dbReference>
<keyword evidence="10" id="KW-0325">Glycoprotein</keyword>
<feature type="transmembrane region" description="Helical" evidence="11">
    <location>
        <begin position="1233"/>
        <end position="1253"/>
    </location>
</feature>
<evidence type="ECO:0000256" key="4">
    <source>
        <dbReference type="ARBA" id="ARBA00022614"/>
    </source>
</evidence>
<dbReference type="PROSITE" id="PS51450">
    <property type="entry name" value="LRR"/>
    <property type="match status" value="1"/>
</dbReference>
<dbReference type="AlphaFoldDB" id="A0A368RIY7"/>
<dbReference type="Pfam" id="PF23598">
    <property type="entry name" value="LRR_14"/>
    <property type="match status" value="1"/>
</dbReference>
<dbReference type="GO" id="GO:0005886">
    <property type="term" value="C:plasma membrane"/>
    <property type="evidence" value="ECO:0007669"/>
    <property type="project" value="UniProtKB-SubCell"/>
</dbReference>